<dbReference type="FunFam" id="3.30.450.40:FF:000008">
    <property type="entry name" value="GAF domain-containing proteins"/>
    <property type="match status" value="1"/>
</dbReference>
<keyword evidence="4" id="KW-1185">Reference proteome</keyword>
<sequence>MEKELTALLEGEDYFISKLSNFSAFLNDHLQNINWVGFYIVKDDVLKLGPFQGHVACSNIKRGRGVCGTCLQEEKTIVVPNVHEFKGHIACDANSKSEIVIPIFKDNKMIALLDIDSPIYNRFTNEDKILLENLVKILEKGL</sequence>
<dbReference type="PANTHER" id="PTHR21021:SF15">
    <property type="entry name" value="FREE METHIONINE-R-SULFOXIDE REDUCTASE"/>
    <property type="match status" value="1"/>
</dbReference>
<dbReference type="InterPro" id="IPR003018">
    <property type="entry name" value="GAF"/>
</dbReference>
<dbReference type="RefSeq" id="WP_156683297.1">
    <property type="nucleotide sequence ID" value="NZ_CABWIB010000001.1"/>
</dbReference>
<keyword evidence="3" id="KW-0560">Oxidoreductase</keyword>
<organism evidence="3 4">
    <name type="scientific">Oceanivirga miroungae</name>
    <dbReference type="NCBI Taxonomy" id="1130046"/>
    <lineage>
        <taxon>Bacteria</taxon>
        <taxon>Fusobacteriati</taxon>
        <taxon>Fusobacteriota</taxon>
        <taxon>Fusobacteriia</taxon>
        <taxon>Fusobacteriales</taxon>
        <taxon>Leptotrichiaceae</taxon>
        <taxon>Oceanivirga</taxon>
    </lineage>
</organism>
<dbReference type="Pfam" id="PF01590">
    <property type="entry name" value="GAF"/>
    <property type="match status" value="1"/>
</dbReference>
<dbReference type="EC" id="1.8.4.14" evidence="3"/>
<dbReference type="InterPro" id="IPR051330">
    <property type="entry name" value="Phosphatase_reg/MetRdx"/>
</dbReference>
<name>A0A6I8M5S9_9FUSO</name>
<dbReference type="EMBL" id="CABWIB010000001">
    <property type="protein sequence ID" value="VWL85289.1"/>
    <property type="molecule type" value="Genomic_DNA"/>
</dbReference>
<dbReference type="Gene3D" id="3.30.450.40">
    <property type="match status" value="1"/>
</dbReference>
<dbReference type="Proteomes" id="UP000419017">
    <property type="component" value="Unassembled WGS sequence"/>
</dbReference>
<reference evidence="3 4" key="1">
    <citation type="submission" date="2019-10" db="EMBL/GenBank/DDBJ databases">
        <authorList>
            <person name="Blom J."/>
        </authorList>
    </citation>
    <scope>NUCLEOTIDE SEQUENCE [LARGE SCALE GENOMIC DNA]</scope>
    <source>
        <strain evidence="3 4">ES3154-GLU</strain>
    </source>
</reference>
<proteinExistence type="inferred from homology"/>
<dbReference type="PANTHER" id="PTHR21021">
    <property type="entry name" value="GAF/PUTATIVE CYTOSKELETAL PROTEIN"/>
    <property type="match status" value="1"/>
</dbReference>
<evidence type="ECO:0000259" key="2">
    <source>
        <dbReference type="Pfam" id="PF01590"/>
    </source>
</evidence>
<dbReference type="GO" id="GO:0033745">
    <property type="term" value="F:L-methionine-(R)-S-oxide reductase activity"/>
    <property type="evidence" value="ECO:0007669"/>
    <property type="project" value="UniProtKB-EC"/>
</dbReference>
<comment type="similarity">
    <text evidence="1">Belongs to the free Met sulfoxide reductase family.</text>
</comment>
<gene>
    <name evidence="3" type="ORF">OMES3154_00572</name>
</gene>
<evidence type="ECO:0000313" key="3">
    <source>
        <dbReference type="EMBL" id="VWL85289.1"/>
    </source>
</evidence>
<dbReference type="GO" id="GO:0005829">
    <property type="term" value="C:cytosol"/>
    <property type="evidence" value="ECO:0007669"/>
    <property type="project" value="TreeGrafter"/>
</dbReference>
<dbReference type="AlphaFoldDB" id="A0A6I8M5S9"/>
<dbReference type="SUPFAM" id="SSF55781">
    <property type="entry name" value="GAF domain-like"/>
    <property type="match status" value="1"/>
</dbReference>
<evidence type="ECO:0000313" key="4">
    <source>
        <dbReference type="Proteomes" id="UP000419017"/>
    </source>
</evidence>
<dbReference type="InterPro" id="IPR029016">
    <property type="entry name" value="GAF-like_dom_sf"/>
</dbReference>
<accession>A0A6I8M5S9</accession>
<evidence type="ECO:0000256" key="1">
    <source>
        <dbReference type="ARBA" id="ARBA00038454"/>
    </source>
</evidence>
<feature type="domain" description="GAF" evidence="2">
    <location>
        <begin position="46"/>
        <end position="137"/>
    </location>
</feature>
<protein>
    <submittedName>
        <fullName evidence="3">Free methionine-R-sulfoxide reductase</fullName>
        <ecNumber evidence="3">1.8.4.14</ecNumber>
    </submittedName>
</protein>